<organism evidence="4">
    <name type="scientific">Streptomyces sp. NBC_00148</name>
    <dbReference type="NCBI Taxonomy" id="2903626"/>
    <lineage>
        <taxon>Bacteria</taxon>
        <taxon>Bacillati</taxon>
        <taxon>Actinomycetota</taxon>
        <taxon>Actinomycetes</taxon>
        <taxon>Kitasatosporales</taxon>
        <taxon>Streptomycetaceae</taxon>
        <taxon>Streptomyces</taxon>
    </lineage>
</organism>
<dbReference type="FunFam" id="3.40.309.10:FF:000009">
    <property type="entry name" value="Aldehyde dehydrogenase A"/>
    <property type="match status" value="1"/>
</dbReference>
<evidence type="ECO:0000313" key="4">
    <source>
        <dbReference type="EMBL" id="WTQ77592.1"/>
    </source>
</evidence>
<dbReference type="InterPro" id="IPR015590">
    <property type="entry name" value="Aldehyde_DH_dom"/>
</dbReference>
<dbReference type="InterPro" id="IPR016162">
    <property type="entry name" value="Ald_DH_N"/>
</dbReference>
<dbReference type="PANTHER" id="PTHR11699">
    <property type="entry name" value="ALDEHYDE DEHYDROGENASE-RELATED"/>
    <property type="match status" value="1"/>
</dbReference>
<dbReference type="AlphaFoldDB" id="A0AAU1M2A4"/>
<evidence type="ECO:0000259" key="3">
    <source>
        <dbReference type="Pfam" id="PF00171"/>
    </source>
</evidence>
<reference evidence="4" key="1">
    <citation type="submission" date="2022-10" db="EMBL/GenBank/DDBJ databases">
        <title>The complete genomes of actinobacterial strains from the NBC collection.</title>
        <authorList>
            <person name="Joergensen T.S."/>
            <person name="Alvarez Arevalo M."/>
            <person name="Sterndorff E.B."/>
            <person name="Faurdal D."/>
            <person name="Vuksanovic O."/>
            <person name="Mourched A.-S."/>
            <person name="Charusanti P."/>
            <person name="Shaw S."/>
            <person name="Blin K."/>
            <person name="Weber T."/>
        </authorList>
    </citation>
    <scope>NUCLEOTIDE SEQUENCE</scope>
    <source>
        <strain evidence="4">NBC_00148</strain>
    </source>
</reference>
<gene>
    <name evidence="4" type="ORF">OG222_32620</name>
</gene>
<dbReference type="InterPro" id="IPR016163">
    <property type="entry name" value="Ald_DH_C"/>
</dbReference>
<dbReference type="GO" id="GO:0016620">
    <property type="term" value="F:oxidoreductase activity, acting on the aldehyde or oxo group of donors, NAD or NADP as acceptor"/>
    <property type="evidence" value="ECO:0007669"/>
    <property type="project" value="InterPro"/>
</dbReference>
<dbReference type="Gene3D" id="3.40.309.10">
    <property type="entry name" value="Aldehyde Dehydrogenase, Chain A, domain 2"/>
    <property type="match status" value="1"/>
</dbReference>
<sequence>MRTMETLLGGEWVAADEWLQVHDPSDTRTPVARVPALSAREVARAYDEAEKGFAVWRRTSPFDRARIFHRTAGLLRERAATIAEAVVAENGKTLKEASGEVQKSADFFEYYAGLARDGYGTLIHDARPDTRTSFHHEPVGIVLAVTPWNDPLLTPARKLAPALAAGNAVVLKPASETPMSGLLLARALHDAGLPAGVLGVVTGRGSRISAPLLDDPRLAAVTFTGSNSVGEGLRRALADRNVRFQGELGGKNATVVLADADLGAAVNALMVAGFGQAGQRCTATSRVLVDRPVHEEFTRLLLDAVAALELGPGASDSTAVGPLVSTGQRDSVLKDIEHAVKEGATVLTGGGAPEEDRYAHGCYVRPTVLGDVTREMAVWREEVFGPVVVLRVVDGLDEAVAEVNDSDFGLAAALFTRDLRAAHRFADEADCGQVAVNTATTGWDVHHPFGGFRDSGSAFKEQGTEALRFYTRVKTVAFHFGH</sequence>
<keyword evidence="2" id="KW-0560">Oxidoreductase</keyword>
<proteinExistence type="inferred from homology"/>
<evidence type="ECO:0000256" key="1">
    <source>
        <dbReference type="ARBA" id="ARBA00009986"/>
    </source>
</evidence>
<dbReference type="FunFam" id="3.40.605.10:FF:000063">
    <property type="entry name" value="Succinate-semialdehyde dehydrogenase, mitochondrial"/>
    <property type="match status" value="1"/>
</dbReference>
<dbReference type="EMBL" id="CP108169">
    <property type="protein sequence ID" value="WTQ77592.1"/>
    <property type="molecule type" value="Genomic_DNA"/>
</dbReference>
<dbReference type="InterPro" id="IPR016161">
    <property type="entry name" value="Ald_DH/histidinol_DH"/>
</dbReference>
<dbReference type="Pfam" id="PF00171">
    <property type="entry name" value="Aldedh"/>
    <property type="match status" value="1"/>
</dbReference>
<dbReference type="PROSITE" id="PS00070">
    <property type="entry name" value="ALDEHYDE_DEHYDR_CYS"/>
    <property type="match status" value="1"/>
</dbReference>
<protein>
    <submittedName>
        <fullName evidence="4">Aldehyde dehydrogenase family protein</fullName>
    </submittedName>
</protein>
<dbReference type="SUPFAM" id="SSF53720">
    <property type="entry name" value="ALDH-like"/>
    <property type="match status" value="1"/>
</dbReference>
<accession>A0AAU1M2A4</accession>
<comment type="similarity">
    <text evidence="1">Belongs to the aldehyde dehydrogenase family.</text>
</comment>
<name>A0AAU1M2A4_9ACTN</name>
<evidence type="ECO:0000256" key="2">
    <source>
        <dbReference type="ARBA" id="ARBA00023002"/>
    </source>
</evidence>
<feature type="domain" description="Aldehyde dehydrogenase" evidence="3">
    <location>
        <begin position="12"/>
        <end position="476"/>
    </location>
</feature>
<dbReference type="InterPro" id="IPR016160">
    <property type="entry name" value="Ald_DH_CS_CYS"/>
</dbReference>
<dbReference type="Gene3D" id="3.40.605.10">
    <property type="entry name" value="Aldehyde Dehydrogenase, Chain A, domain 1"/>
    <property type="match status" value="1"/>
</dbReference>